<dbReference type="Gene3D" id="3.30.2310.20">
    <property type="entry name" value="RelE-like"/>
    <property type="match status" value="1"/>
</dbReference>
<dbReference type="Proteomes" id="UP000317648">
    <property type="component" value="Chromosome"/>
</dbReference>
<dbReference type="Pfam" id="PF05016">
    <property type="entry name" value="ParE_toxin"/>
    <property type="match status" value="1"/>
</dbReference>
<keyword evidence="3" id="KW-1185">Reference proteome</keyword>
<dbReference type="OrthoDB" id="288841at2"/>
<evidence type="ECO:0000313" key="3">
    <source>
        <dbReference type="Proteomes" id="UP000317648"/>
    </source>
</evidence>
<keyword evidence="1" id="KW-1277">Toxin-antitoxin system</keyword>
<evidence type="ECO:0000256" key="1">
    <source>
        <dbReference type="ARBA" id="ARBA00022649"/>
    </source>
</evidence>
<evidence type="ECO:0000313" key="2">
    <source>
        <dbReference type="EMBL" id="QDU98592.1"/>
    </source>
</evidence>
<reference evidence="2 3" key="1">
    <citation type="submission" date="2019-02" db="EMBL/GenBank/DDBJ databases">
        <title>Deep-cultivation of Planctomycetes and their phenomic and genomic characterization uncovers novel biology.</title>
        <authorList>
            <person name="Wiegand S."/>
            <person name="Jogler M."/>
            <person name="Boedeker C."/>
            <person name="Pinto D."/>
            <person name="Vollmers J."/>
            <person name="Rivas-Marin E."/>
            <person name="Kohn T."/>
            <person name="Peeters S.H."/>
            <person name="Heuer A."/>
            <person name="Rast P."/>
            <person name="Oberbeckmann S."/>
            <person name="Bunk B."/>
            <person name="Jeske O."/>
            <person name="Meyerdierks A."/>
            <person name="Storesund J.E."/>
            <person name="Kallscheuer N."/>
            <person name="Luecker S."/>
            <person name="Lage O.M."/>
            <person name="Pohl T."/>
            <person name="Merkel B.J."/>
            <person name="Hornburger P."/>
            <person name="Mueller R.-W."/>
            <person name="Bruemmer F."/>
            <person name="Labrenz M."/>
            <person name="Spormann A.M."/>
            <person name="Op den Camp H."/>
            <person name="Overmann J."/>
            <person name="Amann R."/>
            <person name="Jetten M.S.M."/>
            <person name="Mascher T."/>
            <person name="Medema M.H."/>
            <person name="Devos D.P."/>
            <person name="Kaster A.-K."/>
            <person name="Ovreas L."/>
            <person name="Rohde M."/>
            <person name="Galperin M.Y."/>
            <person name="Jogler C."/>
        </authorList>
    </citation>
    <scope>NUCLEOTIDE SEQUENCE [LARGE SCALE GENOMIC DNA]</scope>
    <source>
        <strain evidence="2 3">Pla85_3_4</strain>
    </source>
</reference>
<dbReference type="InterPro" id="IPR035093">
    <property type="entry name" value="RelE/ParE_toxin_dom_sf"/>
</dbReference>
<dbReference type="RefSeq" id="WP_145057967.1">
    <property type="nucleotide sequence ID" value="NZ_CP036433.1"/>
</dbReference>
<proteinExistence type="predicted"/>
<sequence>MKFHVRVALSAKAAIDEAIGYIAVERQAPQAAARLLERIWDAIDSLEQWPKRCSLAPENEFRDYEIRMRLVASFLILFTVNDDARTVQVIGFRHGSRLPIDSDLPPKAE</sequence>
<protein>
    <submittedName>
        <fullName evidence="2">Plasmid stabilization system protein</fullName>
    </submittedName>
</protein>
<accession>A0A518E3E7</accession>
<dbReference type="InterPro" id="IPR007712">
    <property type="entry name" value="RelE/ParE_toxin"/>
</dbReference>
<gene>
    <name evidence="2" type="ORF">Pla8534_64630</name>
</gene>
<dbReference type="EMBL" id="CP036433">
    <property type="protein sequence ID" value="QDU98592.1"/>
    <property type="molecule type" value="Genomic_DNA"/>
</dbReference>
<dbReference type="KEGG" id="lcre:Pla8534_64630"/>
<name>A0A518E3E7_9BACT</name>
<organism evidence="2 3">
    <name type="scientific">Lignipirellula cremea</name>
    <dbReference type="NCBI Taxonomy" id="2528010"/>
    <lineage>
        <taxon>Bacteria</taxon>
        <taxon>Pseudomonadati</taxon>
        <taxon>Planctomycetota</taxon>
        <taxon>Planctomycetia</taxon>
        <taxon>Pirellulales</taxon>
        <taxon>Pirellulaceae</taxon>
        <taxon>Lignipirellula</taxon>
    </lineage>
</organism>
<dbReference type="AlphaFoldDB" id="A0A518E3E7"/>